<dbReference type="SUPFAM" id="SSF53850">
    <property type="entry name" value="Periplasmic binding protein-like II"/>
    <property type="match status" value="1"/>
</dbReference>
<dbReference type="Proteomes" id="UP000306223">
    <property type="component" value="Unassembled WGS sequence"/>
</dbReference>
<dbReference type="Pfam" id="PF03466">
    <property type="entry name" value="LysR_substrate"/>
    <property type="match status" value="1"/>
</dbReference>
<sequence>MGIRNQPAEAGNLAALRLGILRFAAYRSWSVGNPDLLGWVAIDPAHAKHAAVRWLHVQGHDISVLANSIATVHELVRAGAGIGVMPCMIGDCDPSLARIGPIIDELTEQQYLVMHDDDRHRPPIRRLIERLTKIYHDNAPLLAGERPMRGAAMSS</sequence>
<evidence type="ECO:0000259" key="1">
    <source>
        <dbReference type="Pfam" id="PF03466"/>
    </source>
</evidence>
<organism evidence="2 3">
    <name type="scientific">Paracoccus hibiscisoli</name>
    <dbReference type="NCBI Taxonomy" id="2023261"/>
    <lineage>
        <taxon>Bacteria</taxon>
        <taxon>Pseudomonadati</taxon>
        <taxon>Pseudomonadota</taxon>
        <taxon>Alphaproteobacteria</taxon>
        <taxon>Rhodobacterales</taxon>
        <taxon>Paracoccaceae</taxon>
        <taxon>Paracoccus</taxon>
    </lineage>
</organism>
<dbReference type="InterPro" id="IPR005119">
    <property type="entry name" value="LysR_subst-bd"/>
</dbReference>
<reference evidence="2 3" key="1">
    <citation type="submission" date="2019-04" db="EMBL/GenBank/DDBJ databases">
        <authorList>
            <person name="Li J."/>
        </authorList>
    </citation>
    <scope>NUCLEOTIDE SEQUENCE [LARGE SCALE GENOMIC DNA]</scope>
    <source>
        <strain evidence="2 3">CCTCC AB2016182</strain>
    </source>
</reference>
<dbReference type="OrthoDB" id="9796526at2"/>
<dbReference type="EMBL" id="SUNH01000029">
    <property type="protein sequence ID" value="TJZ81079.1"/>
    <property type="molecule type" value="Genomic_DNA"/>
</dbReference>
<evidence type="ECO:0000313" key="3">
    <source>
        <dbReference type="Proteomes" id="UP000306223"/>
    </source>
</evidence>
<keyword evidence="3" id="KW-1185">Reference proteome</keyword>
<proteinExistence type="predicted"/>
<feature type="domain" description="LysR substrate-binding" evidence="1">
    <location>
        <begin position="50"/>
        <end position="132"/>
    </location>
</feature>
<protein>
    <submittedName>
        <fullName evidence="2">LysR family transcriptional regulator</fullName>
    </submittedName>
</protein>
<gene>
    <name evidence="2" type="ORF">FA740_16425</name>
</gene>
<dbReference type="AlphaFoldDB" id="A0A4U0QHH9"/>
<evidence type="ECO:0000313" key="2">
    <source>
        <dbReference type="EMBL" id="TJZ81079.1"/>
    </source>
</evidence>
<comment type="caution">
    <text evidence="2">The sequence shown here is derived from an EMBL/GenBank/DDBJ whole genome shotgun (WGS) entry which is preliminary data.</text>
</comment>
<accession>A0A4U0QHH9</accession>
<name>A0A4U0QHH9_9RHOB</name>